<dbReference type="RefSeq" id="XP_040787838.1">
    <property type="nucleotide sequence ID" value="XM_040931006.1"/>
</dbReference>
<feature type="compositionally biased region" description="Polar residues" evidence="1">
    <location>
        <begin position="741"/>
        <end position="751"/>
    </location>
</feature>
<comment type="caution">
    <text evidence="2">The sequence shown here is derived from an EMBL/GenBank/DDBJ whole genome shotgun (WGS) entry which is preliminary data.</text>
</comment>
<keyword evidence="3" id="KW-1185">Reference proteome</keyword>
<evidence type="ECO:0000313" key="2">
    <source>
        <dbReference type="EMBL" id="KAF1845275.1"/>
    </source>
</evidence>
<accession>A0A9P4GHJ6</accession>
<gene>
    <name evidence="2" type="ORF">K460DRAFT_337270</name>
</gene>
<sequence length="843" mass="92591">MPDPRSHNSYLLDRSNGPEILSSTSTPPYRSPDPAALTLAGEMSKPPEQVHAEDPFAYYKAFIDTSISPTNTPHVFAHDDDGYTCHTRFIGAHAGQARAVPYNLAVRQANRSNGAPLATIIEQGSYSTLNSHGSLLSVGRFPSLGVAKNTSPSRVTHRASRILDEDTVQGIQEEILHQQDLCVVITPDEEFQASRASSCPVNHTATPTRSATPQLSQHSDEQSDNTDYDADSRNFKGFFRGFWQNVQAGSRIWTRSLSTTPTPFVDFREGQPEASESSSKSQLQSSETLRMIRSNFEVPHPIRTSSLSATCTRGPESQSKNRNVPTANFEHSARAYPPLLGIPSTGTESETDFESALHLLPPSVATRSRERSYSVGPVQPPRDVARDDGTTGAPTLSNENSHDTSAQNTFDGVSVLYNNIHTLMEVDHARESSRNASFCSTMSTSYSGTVLGVDLDLYHEFNPPARRSRSPTPVALAPVWFTPQMAELGRQASNSESPTSNQAFAIEPPYRSITSSALGSLLPIAVASGIARPNHDTPKISFTSPSGNLIQPEGGLTPMMSTSDFGDLPTMATSYYNANTLFTHSELSARVTTRPSLIPMTKPPAYSAPLPTHLRYHHNYPHRQRPRIESREFSIVHSPAVKGCDGVVRENTFTPQRRVDRFQKKHHRLSIQSTVGDMKIEAKMYKAHLITSASTFCLPARRRKNAPKLYSNNDPSATTYTHTRKKQKRTAEAKQTEDSTRTTQSSQNKQDTGLLAPLAGHALRICFCQPYDGAGKQTHAITADTLCLSNPNNTYIMEAGLPAIRVIGGGNDHKEMNGRNKKDDDIHASKHRRTRSDSAVTWD</sequence>
<feature type="compositionally biased region" description="Basic and acidic residues" evidence="1">
    <location>
        <begin position="729"/>
        <end position="740"/>
    </location>
</feature>
<reference evidence="2" key="1">
    <citation type="submission" date="2020-01" db="EMBL/GenBank/DDBJ databases">
        <authorList>
            <consortium name="DOE Joint Genome Institute"/>
            <person name="Haridas S."/>
            <person name="Albert R."/>
            <person name="Binder M."/>
            <person name="Bloem J."/>
            <person name="Labutti K."/>
            <person name="Salamov A."/>
            <person name="Andreopoulos B."/>
            <person name="Baker S.E."/>
            <person name="Barry K."/>
            <person name="Bills G."/>
            <person name="Bluhm B.H."/>
            <person name="Cannon C."/>
            <person name="Castanera R."/>
            <person name="Culley D.E."/>
            <person name="Daum C."/>
            <person name="Ezra D."/>
            <person name="Gonzalez J.B."/>
            <person name="Henrissat B."/>
            <person name="Kuo A."/>
            <person name="Liang C."/>
            <person name="Lipzen A."/>
            <person name="Lutzoni F."/>
            <person name="Magnuson J."/>
            <person name="Mondo S."/>
            <person name="Nolan M."/>
            <person name="Ohm R."/>
            <person name="Pangilinan J."/>
            <person name="Park H.-J."/>
            <person name="Ramirez L."/>
            <person name="Alfaro M."/>
            <person name="Sun H."/>
            <person name="Tritt A."/>
            <person name="Yoshinaga Y."/>
            <person name="Zwiers L.-H."/>
            <person name="Turgeon B.G."/>
            <person name="Goodwin S.B."/>
            <person name="Spatafora J.W."/>
            <person name="Crous P.W."/>
            <person name="Grigoriev I.V."/>
        </authorList>
    </citation>
    <scope>NUCLEOTIDE SEQUENCE</scope>
    <source>
        <strain evidence="2">CBS 394.84</strain>
    </source>
</reference>
<dbReference type="OrthoDB" id="3800943at2759"/>
<dbReference type="GeneID" id="63848258"/>
<feature type="region of interest" description="Disordered" evidence="1">
    <location>
        <begin position="195"/>
        <end position="229"/>
    </location>
</feature>
<feature type="region of interest" description="Disordered" evidence="1">
    <location>
        <begin position="706"/>
        <end position="751"/>
    </location>
</feature>
<evidence type="ECO:0000313" key="3">
    <source>
        <dbReference type="Proteomes" id="UP000800039"/>
    </source>
</evidence>
<feature type="region of interest" description="Disordered" evidence="1">
    <location>
        <begin position="261"/>
        <end position="286"/>
    </location>
</feature>
<dbReference type="EMBL" id="ML976616">
    <property type="protein sequence ID" value="KAF1845275.1"/>
    <property type="molecule type" value="Genomic_DNA"/>
</dbReference>
<protein>
    <submittedName>
        <fullName evidence="2">Uncharacterized protein</fullName>
    </submittedName>
</protein>
<feature type="compositionally biased region" description="Polar residues" evidence="1">
    <location>
        <begin position="710"/>
        <end position="721"/>
    </location>
</feature>
<feature type="compositionally biased region" description="Low complexity" evidence="1">
    <location>
        <begin position="272"/>
        <end position="286"/>
    </location>
</feature>
<feature type="region of interest" description="Disordered" evidence="1">
    <location>
        <begin position="811"/>
        <end position="843"/>
    </location>
</feature>
<feature type="compositionally biased region" description="Polar residues" evidence="1">
    <location>
        <begin position="392"/>
        <end position="407"/>
    </location>
</feature>
<proteinExistence type="predicted"/>
<feature type="region of interest" description="Disordered" evidence="1">
    <location>
        <begin position="1"/>
        <end position="39"/>
    </location>
</feature>
<dbReference type="Proteomes" id="UP000800039">
    <property type="component" value="Unassembled WGS sequence"/>
</dbReference>
<dbReference type="AlphaFoldDB" id="A0A9P4GHJ6"/>
<feature type="compositionally biased region" description="Polar residues" evidence="1">
    <location>
        <begin position="195"/>
        <end position="217"/>
    </location>
</feature>
<evidence type="ECO:0000256" key="1">
    <source>
        <dbReference type="SAM" id="MobiDB-lite"/>
    </source>
</evidence>
<organism evidence="2 3">
    <name type="scientific">Cucurbitaria berberidis CBS 394.84</name>
    <dbReference type="NCBI Taxonomy" id="1168544"/>
    <lineage>
        <taxon>Eukaryota</taxon>
        <taxon>Fungi</taxon>
        <taxon>Dikarya</taxon>
        <taxon>Ascomycota</taxon>
        <taxon>Pezizomycotina</taxon>
        <taxon>Dothideomycetes</taxon>
        <taxon>Pleosporomycetidae</taxon>
        <taxon>Pleosporales</taxon>
        <taxon>Pleosporineae</taxon>
        <taxon>Cucurbitariaceae</taxon>
        <taxon>Cucurbitaria</taxon>
    </lineage>
</organism>
<feature type="region of interest" description="Disordered" evidence="1">
    <location>
        <begin position="363"/>
        <end position="407"/>
    </location>
</feature>
<name>A0A9P4GHJ6_9PLEO</name>
<feature type="compositionally biased region" description="Basic and acidic residues" evidence="1">
    <location>
        <begin position="811"/>
        <end position="828"/>
    </location>
</feature>